<gene>
    <name evidence="2" type="ORF">PLBR_LOCUS2044</name>
</gene>
<keyword evidence="2" id="KW-0496">Mitochondrion</keyword>
<reference evidence="2 3" key="1">
    <citation type="submission" date="2018-03" db="EMBL/GenBank/DDBJ databases">
        <authorList>
            <person name="Fogelqvist J."/>
        </authorList>
    </citation>
    <scope>NUCLEOTIDE SEQUENCE [LARGE SCALE GENOMIC DNA]</scope>
</reference>
<accession>A0A3P3Y3R7</accession>
<feature type="region of interest" description="Disordered" evidence="1">
    <location>
        <begin position="379"/>
        <end position="666"/>
    </location>
</feature>
<dbReference type="AlphaFoldDB" id="A0A3P3Y3R7"/>
<sequence length="666" mass="73420">MGMSSRLEVRGASYELHLTRLHTTTYRFIHLAMGPCAGERDRQDMQVSTSTASGSSAPLPDGSSEDFVRSMRLRFREQAARFLEDVSFDVGAVLARDASCQDEETRVRLAELQKGLTEQVQHMQTIIKKEKCTIAASNHKQSKKDMHFTPNELKTLQDIANSEGDENGVVTTFLRRRQEGTARNRYKDFVKKAEQKYFEYRREGKKGKFNFRNIIQDSLAAPSTRPPPPSTSASKKAHAKPSHKTPKRSATPTQVPRLELPRHEGHSAMTSAVTTVATSSSALMTTSTLPSSTRSIYSARIPAPATSRPLMSGRQLVMEDPDVSTVRQIVQELSETVEVLVDFEWQPFQTAVPPPQYPYAFGEDPPVFVESMPDPITAHVEDVGEPDVTDDSNDEEGKEGLTTIGEETGDDTETGISYQQDANDEAFEEPRVEPDAPVVEAGSTEKTGHGSDELCGEYEPEPPSSVPEAGGFESVDPVDDDPVSTSYDTAVCGAKPVAESFDDESVPVIANDVSSQPSDEDNVAPPSDPEADVSSEAVQCLQEKPISAPVDLTDIGRIPKPKPGPLPALKSRKELSPVKLKPTKAHQQCHQRKLPERNLQVRRPTRKQAPPPKRADGDRDRSPWRHPDWHAHTRTSRANDLPTRAQRERLRSKALLAAKKGDEPSA</sequence>
<organism evidence="2 3">
    <name type="scientific">Plasmodiophora brassicae</name>
    <name type="common">Clubroot disease agent</name>
    <dbReference type="NCBI Taxonomy" id="37360"/>
    <lineage>
        <taxon>Eukaryota</taxon>
        <taxon>Sar</taxon>
        <taxon>Rhizaria</taxon>
        <taxon>Endomyxa</taxon>
        <taxon>Phytomyxea</taxon>
        <taxon>Plasmodiophorida</taxon>
        <taxon>Plasmodiophoridae</taxon>
        <taxon>Plasmodiophora</taxon>
    </lineage>
</organism>
<feature type="region of interest" description="Disordered" evidence="1">
    <location>
        <begin position="217"/>
        <end position="256"/>
    </location>
</feature>
<feature type="compositionally biased region" description="Basic residues" evidence="1">
    <location>
        <begin position="235"/>
        <end position="247"/>
    </location>
</feature>
<evidence type="ECO:0000313" key="2">
    <source>
        <dbReference type="EMBL" id="SPQ94829.1"/>
    </source>
</evidence>
<name>A0A3P3Y3R7_PLABS</name>
<feature type="compositionally biased region" description="Acidic residues" evidence="1">
    <location>
        <begin position="383"/>
        <end position="397"/>
    </location>
</feature>
<evidence type="ECO:0000313" key="3">
    <source>
        <dbReference type="Proteomes" id="UP000290189"/>
    </source>
</evidence>
<dbReference type="Proteomes" id="UP000290189">
    <property type="component" value="Unassembled WGS sequence"/>
</dbReference>
<feature type="region of interest" description="Disordered" evidence="1">
    <location>
        <begin position="41"/>
        <end position="64"/>
    </location>
</feature>
<geneLocation type="mitochondrion" evidence="2"/>
<feature type="compositionally biased region" description="Basic residues" evidence="1">
    <location>
        <begin position="581"/>
        <end position="592"/>
    </location>
</feature>
<proteinExistence type="predicted"/>
<dbReference type="EMBL" id="OVEO01000003">
    <property type="protein sequence ID" value="SPQ94829.1"/>
    <property type="molecule type" value="Genomic_DNA"/>
</dbReference>
<feature type="compositionally biased region" description="Basic and acidic residues" evidence="1">
    <location>
        <begin position="613"/>
        <end position="631"/>
    </location>
</feature>
<feature type="compositionally biased region" description="Polar residues" evidence="1">
    <location>
        <begin position="45"/>
        <end position="56"/>
    </location>
</feature>
<evidence type="ECO:0000256" key="1">
    <source>
        <dbReference type="SAM" id="MobiDB-lite"/>
    </source>
</evidence>
<protein>
    <submittedName>
        <fullName evidence="2">Uncharacterized protein</fullName>
    </submittedName>
</protein>